<dbReference type="SMART" id="SM00943">
    <property type="entry name" value="Prim-Pol"/>
    <property type="match status" value="1"/>
</dbReference>
<accession>G8I4I7</accession>
<proteinExistence type="predicted"/>
<keyword evidence="3" id="KW-1185">Reference proteome</keyword>
<feature type="domain" description="DNA primase/polymerase bifunctional N-terminal" evidence="1">
    <location>
        <begin position="97"/>
        <end position="257"/>
    </location>
</feature>
<dbReference type="RefSeq" id="YP_009018765.1">
    <property type="nucleotide sequence ID" value="NC_023744.1"/>
</dbReference>
<reference evidence="2 3" key="1">
    <citation type="journal article" date="2012" name="J. Virol.">
        <title>Complete Genome Sequences of 138 Mycobacteriophages.</title>
        <authorList>
            <consortium name="the Science Education Alliance Phage Hunters Advancing Genomics and Evolutionary Science Program"/>
            <consortium name="the KwaZulu-Natal Research Institute for Tuberculosis and HIV Mycobacterial Genetics Course Students"/>
            <consortium name="the Phage Hunters Integrating Research and Education Program"/>
            <person name="Hatfull G.F."/>
        </authorList>
    </citation>
    <scope>NUCLEOTIDE SEQUENCE [LARGE SCALE GENOMIC DNA]</scope>
</reference>
<dbReference type="EMBL" id="JN698994">
    <property type="protein sequence ID" value="AER47631.1"/>
    <property type="molecule type" value="Genomic_DNA"/>
</dbReference>
<evidence type="ECO:0000313" key="3">
    <source>
        <dbReference type="Proteomes" id="UP000005857"/>
    </source>
</evidence>
<evidence type="ECO:0000259" key="1">
    <source>
        <dbReference type="SMART" id="SM00943"/>
    </source>
</evidence>
<sequence>MYTTCPTCRDTLELADDWAPAEGAEHRPPVHDGCPPAPLTPVDQLYENFRELVARIAAPDYKPRMDAGTNMDELNLDALKAKIDQHDQQPPRLGDAALIYASWGWPVFPLRPVGAPCRNGRRDKCARICQCPKTPATPNGFKDATTDAERIRTYWAKVPGAGIGIATGHAFDVIDLDLPDGPASWAAMSGKLPVHGQVLTGNGGRHLYTPVTGARNGARIAPGVDYRGLGGYVVAPPSWLGDHGHKWRWLTKPSPALTGPSHVNG</sequence>
<dbReference type="SUPFAM" id="SSF56747">
    <property type="entry name" value="Prim-pol domain"/>
    <property type="match status" value="1"/>
</dbReference>
<gene>
    <name evidence="2" type="primary">77</name>
    <name evidence="2" type="ORF">DS6A_77</name>
</gene>
<evidence type="ECO:0000313" key="2">
    <source>
        <dbReference type="EMBL" id="AER47631.1"/>
    </source>
</evidence>
<dbReference type="KEGG" id="vg:18990075"/>
<dbReference type="OrthoDB" id="6637at10239"/>
<name>G8I4I7_9CAUD</name>
<dbReference type="GeneID" id="18990075"/>
<protein>
    <submittedName>
        <fullName evidence="2">DNA primase</fullName>
    </submittedName>
</protein>
<dbReference type="CDD" id="cd04859">
    <property type="entry name" value="Prim_Pol"/>
    <property type="match status" value="1"/>
</dbReference>
<dbReference type="Pfam" id="PF09250">
    <property type="entry name" value="Prim-Pol"/>
    <property type="match status" value="1"/>
</dbReference>
<dbReference type="InterPro" id="IPR015330">
    <property type="entry name" value="DNA_primase/pol_bifunc_N"/>
</dbReference>
<organism evidence="2 3">
    <name type="scientific">Mycobacterium phage DS6A</name>
    <dbReference type="NCBI Taxonomy" id="45764"/>
    <lineage>
        <taxon>Viruses</taxon>
        <taxon>Duplodnaviria</taxon>
        <taxon>Heunggongvirae</taxon>
        <taxon>Uroviricota</taxon>
        <taxon>Caudoviricetes</taxon>
        <taxon>Hnatkovirus</taxon>
        <taxon>Hnatkovirus DS6A</taxon>
    </lineage>
</organism>
<dbReference type="Proteomes" id="UP000005857">
    <property type="component" value="Segment"/>
</dbReference>